<reference key="1">
    <citation type="submission" date="2007-01" db="EMBL/GenBank/DDBJ databases">
        <title>The Genome Sequence of Puccinia graminis f. sp. tritici Strain CRL 75-36-700-3.</title>
        <authorList>
            <consortium name="The Broad Institute Genome Sequencing Platform"/>
            <person name="Birren B."/>
            <person name="Lander E."/>
            <person name="Galagan J."/>
            <person name="Nusbaum C."/>
            <person name="Devon K."/>
            <person name="Cuomo C."/>
            <person name="Jaffe D."/>
            <person name="Butler J."/>
            <person name="Alvarez P."/>
            <person name="Gnerre S."/>
            <person name="Grabherr M."/>
            <person name="Mauceli E."/>
            <person name="Brockman W."/>
            <person name="Young S."/>
            <person name="LaButti K."/>
            <person name="Sykes S."/>
            <person name="DeCaprio D."/>
            <person name="Crawford M."/>
            <person name="Koehrsen M."/>
            <person name="Engels R."/>
            <person name="Montgomery P."/>
            <person name="Pearson M."/>
            <person name="Howarth C."/>
            <person name="Larson L."/>
            <person name="White J."/>
            <person name="Zeng Q."/>
            <person name="Kodira C."/>
            <person name="Yandava C."/>
            <person name="Alvarado L."/>
            <person name="O'Leary S."/>
            <person name="Szabo L."/>
            <person name="Dean R."/>
            <person name="Schein J."/>
        </authorList>
    </citation>
    <scope>NUCLEOTIDE SEQUENCE</scope>
    <source>
        <strain>CRL 75-36-700-3</strain>
    </source>
</reference>
<name>E3KK85_PUCGT</name>
<evidence type="ECO:0000313" key="1">
    <source>
        <dbReference type="EMBL" id="EFP84710.1"/>
    </source>
</evidence>
<dbReference type="InParanoid" id="E3KK85"/>
<dbReference type="Proteomes" id="UP000008783">
    <property type="component" value="Unassembled WGS sequence"/>
</dbReference>
<gene>
    <name evidence="1" type="ORF">PGTG_10869</name>
</gene>
<dbReference type="RefSeq" id="XP_003329129.1">
    <property type="nucleotide sequence ID" value="XM_003329081.1"/>
</dbReference>
<proteinExistence type="predicted"/>
<keyword evidence="2" id="KW-1185">Reference proteome</keyword>
<organism evidence="1 2">
    <name type="scientific">Puccinia graminis f. sp. tritici (strain CRL 75-36-700-3 / race SCCL)</name>
    <name type="common">Black stem rust fungus</name>
    <dbReference type="NCBI Taxonomy" id="418459"/>
    <lineage>
        <taxon>Eukaryota</taxon>
        <taxon>Fungi</taxon>
        <taxon>Dikarya</taxon>
        <taxon>Basidiomycota</taxon>
        <taxon>Pucciniomycotina</taxon>
        <taxon>Pucciniomycetes</taxon>
        <taxon>Pucciniales</taxon>
        <taxon>Pucciniaceae</taxon>
        <taxon>Puccinia</taxon>
    </lineage>
</organism>
<dbReference type="EMBL" id="DS178291">
    <property type="protein sequence ID" value="EFP84710.1"/>
    <property type="molecule type" value="Genomic_DNA"/>
</dbReference>
<sequence>MFKYEYRLMDQSRKLGTRVRNSNKVKIHKYILLDPSFDLNEDKIMIIGKIDLLHMALYTLGVSQFILSTPIEGFGTIIACFPLEHFHSLLLLDSFVSRF</sequence>
<dbReference type="GeneID" id="10526677"/>
<accession>E3KK85</accession>
<protein>
    <submittedName>
        <fullName evidence="1">Uncharacterized protein</fullName>
    </submittedName>
</protein>
<dbReference type="OrthoDB" id="10540929at2759"/>
<dbReference type="HOGENOM" id="CLU_2321510_0_0_1"/>
<dbReference type="KEGG" id="pgr:PGTG_10869"/>
<evidence type="ECO:0000313" key="2">
    <source>
        <dbReference type="Proteomes" id="UP000008783"/>
    </source>
</evidence>
<dbReference type="VEuPathDB" id="FungiDB:PGTG_10869"/>
<dbReference type="AlphaFoldDB" id="E3KK85"/>
<reference evidence="2" key="2">
    <citation type="journal article" date="2011" name="Proc. Natl. Acad. Sci. U.S.A.">
        <title>Obligate biotrophy features unraveled by the genomic analysis of rust fungi.</title>
        <authorList>
            <person name="Duplessis S."/>
            <person name="Cuomo C.A."/>
            <person name="Lin Y.-C."/>
            <person name="Aerts A."/>
            <person name="Tisserant E."/>
            <person name="Veneault-Fourrey C."/>
            <person name="Joly D.L."/>
            <person name="Hacquard S."/>
            <person name="Amselem J."/>
            <person name="Cantarel B.L."/>
            <person name="Chiu R."/>
            <person name="Coutinho P.M."/>
            <person name="Feau N."/>
            <person name="Field M."/>
            <person name="Frey P."/>
            <person name="Gelhaye E."/>
            <person name="Goldberg J."/>
            <person name="Grabherr M.G."/>
            <person name="Kodira C.D."/>
            <person name="Kohler A."/>
            <person name="Kuees U."/>
            <person name="Lindquist E.A."/>
            <person name="Lucas S.M."/>
            <person name="Mago R."/>
            <person name="Mauceli E."/>
            <person name="Morin E."/>
            <person name="Murat C."/>
            <person name="Pangilinan J.L."/>
            <person name="Park R."/>
            <person name="Pearson M."/>
            <person name="Quesneville H."/>
            <person name="Rouhier N."/>
            <person name="Sakthikumar S."/>
            <person name="Salamov A.A."/>
            <person name="Schmutz J."/>
            <person name="Selles B."/>
            <person name="Shapiro H."/>
            <person name="Tanguay P."/>
            <person name="Tuskan G.A."/>
            <person name="Henrissat B."/>
            <person name="Van de Peer Y."/>
            <person name="Rouze P."/>
            <person name="Ellis J.G."/>
            <person name="Dodds P.N."/>
            <person name="Schein J.E."/>
            <person name="Zhong S."/>
            <person name="Hamelin R.C."/>
            <person name="Grigoriev I.V."/>
            <person name="Szabo L.J."/>
            <person name="Martin F."/>
        </authorList>
    </citation>
    <scope>NUCLEOTIDE SEQUENCE [LARGE SCALE GENOMIC DNA]</scope>
    <source>
        <strain evidence="2">CRL 75-36-700-3 / race SCCL</strain>
    </source>
</reference>